<feature type="compositionally biased region" description="Polar residues" evidence="1">
    <location>
        <begin position="167"/>
        <end position="177"/>
    </location>
</feature>
<evidence type="ECO:0000313" key="2">
    <source>
        <dbReference type="EMBL" id="OMJ22161.1"/>
    </source>
</evidence>
<proteinExistence type="predicted"/>
<dbReference type="STRING" id="133412.A0A1R1Y5A6"/>
<dbReference type="EMBL" id="LSSN01000827">
    <property type="protein sequence ID" value="OMJ22161.1"/>
    <property type="molecule type" value="Genomic_DNA"/>
</dbReference>
<dbReference type="InterPro" id="IPR013762">
    <property type="entry name" value="Integrase-like_cat_sf"/>
</dbReference>
<dbReference type="Proteomes" id="UP000187283">
    <property type="component" value="Unassembled WGS sequence"/>
</dbReference>
<feature type="region of interest" description="Disordered" evidence="1">
    <location>
        <begin position="638"/>
        <end position="672"/>
    </location>
</feature>
<accession>A0A1R1Y5A6</accession>
<protein>
    <submittedName>
        <fullName evidence="2">Uncharacterized protein</fullName>
    </submittedName>
</protein>
<feature type="region of interest" description="Disordered" evidence="1">
    <location>
        <begin position="115"/>
        <end position="206"/>
    </location>
</feature>
<comment type="caution">
    <text evidence="2">The sequence shown here is derived from an EMBL/GenBank/DDBJ whole genome shotgun (WGS) entry which is preliminary data.</text>
</comment>
<dbReference type="GO" id="GO:0006310">
    <property type="term" value="P:DNA recombination"/>
    <property type="evidence" value="ECO:0007669"/>
    <property type="project" value="InterPro"/>
</dbReference>
<dbReference type="AlphaFoldDB" id="A0A1R1Y5A6"/>
<dbReference type="OrthoDB" id="2288922at2759"/>
<feature type="region of interest" description="Disordered" evidence="1">
    <location>
        <begin position="267"/>
        <end position="295"/>
    </location>
</feature>
<feature type="compositionally biased region" description="Polar residues" evidence="1">
    <location>
        <begin position="268"/>
        <end position="283"/>
    </location>
</feature>
<reference evidence="2 3" key="1">
    <citation type="submission" date="2017-01" db="EMBL/GenBank/DDBJ databases">
        <authorList>
            <person name="Mah S.A."/>
            <person name="Swanson W.J."/>
            <person name="Moy G.W."/>
            <person name="Vacquier V.D."/>
        </authorList>
    </citation>
    <scope>NUCLEOTIDE SEQUENCE [LARGE SCALE GENOMIC DNA]</scope>
    <source>
        <strain evidence="2 3">GSMNP</strain>
    </source>
</reference>
<name>A0A1R1Y5A6_9FUNG</name>
<keyword evidence="3" id="KW-1185">Reference proteome</keyword>
<feature type="compositionally biased region" description="Basic and acidic residues" evidence="1">
    <location>
        <begin position="187"/>
        <end position="201"/>
    </location>
</feature>
<dbReference type="GO" id="GO:0003677">
    <property type="term" value="F:DNA binding"/>
    <property type="evidence" value="ECO:0007669"/>
    <property type="project" value="InterPro"/>
</dbReference>
<evidence type="ECO:0000313" key="3">
    <source>
        <dbReference type="Proteomes" id="UP000187283"/>
    </source>
</evidence>
<sequence>MGNVASMETLARFDNLHSGILLTGKCERVLESDVKPLMDNEKFETQLEAIKPTKRARIHFFNGAEYNLQRQYRLLISPVGGFRREPVSEVEEASNIFNRYSSGRAPLDVKASLGKAHGQSVGPEYPGEGGGPSLGEIQSPKYGATPQKDFICSTKNPVSPKSDAEENTPTKIASSAIQAEAQPRGPLDPDGKASRGKKLDDGIPAINLKDNHDKGLYDVPGFEGLIPEYSNQEVVQKILAVLLECTRLPVPCSTVRYFAESSYIHENPASSSELGTDSENQGISILGRPDNSRRIDRSMHDTHRAYTFEAYRAGILDKHCLVRADPLSENHTPWYDHRQKEDVLESSNIKDPLPTTRSRKTNKRWEDVAQMLSELYRKGTSDVGGAITGKINAALTAGAEEQLLVEKCFMDIDDIHRCERYCLGYRHWPQELFWFMEKIRGNTSNQLQRATRRSNCIQTERSGGPVGSDLLRKYYHPSIRKEIRWNYLTQTSQHSGKPMGALPEDEYQASSNVCPVSSKLGGCTEPLNCNDKMVTFDQDILSIGKEVWKARRGPLCISDQQKDTKILHLVPGPSIYMPERAATQLGRLEEPLLLPYLEPYCTDSPEGEMRADNNDCNYTRIDVGDLVSGYVRTINFTATNSTSNRGSPRSEKRKVPAHQEQGLHSNGMENQRSALKDKGVSNTAIELIFNSQRPSMDISPIIEYFREIGDNEQLNIKSVTIKTCWLLAVCGFMRASDIPRIDDAQTTTIDGTLKLVIVAPKEERKGGPNIRPCEISCHSDKLLCPVEAYKVYRSRVSKDLSPTPHINDNKIIVNRLFRYINDFNKPFSVNSITRNIHNISYMIARPPNTPTPKARAIGATIAANAEIPSDSIVAQAFWSNYEIFDSYYRLSRTASTNITQAIIPLESLNMNPSNDV</sequence>
<organism evidence="2 3">
    <name type="scientific">Smittium culicis</name>
    <dbReference type="NCBI Taxonomy" id="133412"/>
    <lineage>
        <taxon>Eukaryota</taxon>
        <taxon>Fungi</taxon>
        <taxon>Fungi incertae sedis</taxon>
        <taxon>Zoopagomycota</taxon>
        <taxon>Kickxellomycotina</taxon>
        <taxon>Harpellomycetes</taxon>
        <taxon>Harpellales</taxon>
        <taxon>Legeriomycetaceae</taxon>
        <taxon>Smittium</taxon>
    </lineage>
</organism>
<dbReference type="PANTHER" id="PTHR33066:SF2">
    <property type="entry name" value="FILAGGRIN-2-LIKE"/>
    <property type="match status" value="1"/>
</dbReference>
<feature type="compositionally biased region" description="Polar residues" evidence="1">
    <location>
        <begin position="662"/>
        <end position="672"/>
    </location>
</feature>
<dbReference type="PANTHER" id="PTHR33066">
    <property type="entry name" value="INTEGRASE_SAM-LIKE_N DOMAIN-CONTAINING PROTEIN"/>
    <property type="match status" value="1"/>
</dbReference>
<gene>
    <name evidence="2" type="ORF">AYI70_g3046</name>
</gene>
<feature type="compositionally biased region" description="Polar residues" evidence="1">
    <location>
        <begin position="638"/>
        <end position="647"/>
    </location>
</feature>
<dbReference type="GO" id="GO:0015074">
    <property type="term" value="P:DNA integration"/>
    <property type="evidence" value="ECO:0007669"/>
    <property type="project" value="InterPro"/>
</dbReference>
<dbReference type="Gene3D" id="1.10.443.10">
    <property type="entry name" value="Intergrase catalytic core"/>
    <property type="match status" value="1"/>
</dbReference>
<evidence type="ECO:0000256" key="1">
    <source>
        <dbReference type="SAM" id="MobiDB-lite"/>
    </source>
</evidence>